<protein>
    <submittedName>
        <fullName evidence="1">Uncharacterized protein</fullName>
    </submittedName>
</protein>
<dbReference type="EnsemblProtists" id="EOD11674">
    <property type="protein sequence ID" value="EOD11674"/>
    <property type="gene ID" value="EMIHUDRAFT_257370"/>
</dbReference>
<sequence length="118" mass="13427">MADADTGGVEPVKIYENTFRLEPTEEQRFKPSVAVNAMKETLEASMSYTLEKDEGGQYVWEYDREEAADVAKEVSQECTARVKAALGEQPRYKLICHVVVSENVQQSFRVSSRCLWDK</sequence>
<dbReference type="KEGG" id="ehx:EMIHUDRAFT_257370"/>
<reference evidence="2" key="1">
    <citation type="journal article" date="2013" name="Nature">
        <title>Pan genome of the phytoplankton Emiliania underpins its global distribution.</title>
        <authorList>
            <person name="Read B.A."/>
            <person name="Kegel J."/>
            <person name="Klute M.J."/>
            <person name="Kuo A."/>
            <person name="Lefebvre S.C."/>
            <person name="Maumus F."/>
            <person name="Mayer C."/>
            <person name="Miller J."/>
            <person name="Monier A."/>
            <person name="Salamov A."/>
            <person name="Young J."/>
            <person name="Aguilar M."/>
            <person name="Claverie J.M."/>
            <person name="Frickenhaus S."/>
            <person name="Gonzalez K."/>
            <person name="Herman E.K."/>
            <person name="Lin Y.C."/>
            <person name="Napier J."/>
            <person name="Ogata H."/>
            <person name="Sarno A.F."/>
            <person name="Shmutz J."/>
            <person name="Schroeder D."/>
            <person name="de Vargas C."/>
            <person name="Verret F."/>
            <person name="von Dassow P."/>
            <person name="Valentin K."/>
            <person name="Van de Peer Y."/>
            <person name="Wheeler G."/>
            <person name="Dacks J.B."/>
            <person name="Delwiche C.F."/>
            <person name="Dyhrman S.T."/>
            <person name="Glockner G."/>
            <person name="John U."/>
            <person name="Richards T."/>
            <person name="Worden A.Z."/>
            <person name="Zhang X."/>
            <person name="Grigoriev I.V."/>
            <person name="Allen A.E."/>
            <person name="Bidle K."/>
            <person name="Borodovsky M."/>
            <person name="Bowler C."/>
            <person name="Brownlee C."/>
            <person name="Cock J.M."/>
            <person name="Elias M."/>
            <person name="Gladyshev V.N."/>
            <person name="Groth M."/>
            <person name="Guda C."/>
            <person name="Hadaegh A."/>
            <person name="Iglesias-Rodriguez M.D."/>
            <person name="Jenkins J."/>
            <person name="Jones B.M."/>
            <person name="Lawson T."/>
            <person name="Leese F."/>
            <person name="Lindquist E."/>
            <person name="Lobanov A."/>
            <person name="Lomsadze A."/>
            <person name="Malik S.B."/>
            <person name="Marsh M.E."/>
            <person name="Mackinder L."/>
            <person name="Mock T."/>
            <person name="Mueller-Roeber B."/>
            <person name="Pagarete A."/>
            <person name="Parker M."/>
            <person name="Probert I."/>
            <person name="Quesneville H."/>
            <person name="Raines C."/>
            <person name="Rensing S.A."/>
            <person name="Riano-Pachon D.M."/>
            <person name="Richier S."/>
            <person name="Rokitta S."/>
            <person name="Shiraiwa Y."/>
            <person name="Soanes D.M."/>
            <person name="van der Giezen M."/>
            <person name="Wahlund T.M."/>
            <person name="Williams B."/>
            <person name="Wilson W."/>
            <person name="Wolfe G."/>
            <person name="Wurch L.L."/>
        </authorList>
    </citation>
    <scope>NUCLEOTIDE SEQUENCE</scope>
</reference>
<dbReference type="CDD" id="cd21451">
    <property type="entry name" value="DLC-like_TCTEX1D"/>
    <property type="match status" value="1"/>
</dbReference>
<dbReference type="GO" id="GO:0005737">
    <property type="term" value="C:cytoplasm"/>
    <property type="evidence" value="ECO:0007669"/>
    <property type="project" value="TreeGrafter"/>
</dbReference>
<proteinExistence type="predicted"/>
<reference evidence="1" key="2">
    <citation type="submission" date="2024-10" db="UniProtKB">
        <authorList>
            <consortium name="EnsemblProtists"/>
        </authorList>
    </citation>
    <scope>IDENTIFICATION</scope>
</reference>
<dbReference type="GeneID" id="17257825"/>
<dbReference type="PANTHER" id="PTHR21255">
    <property type="entry name" value="T-COMPLEX-ASSOCIATED-TESTIS-EXPRESSED 1/ DYNEIN LIGHT CHAIN"/>
    <property type="match status" value="1"/>
</dbReference>
<dbReference type="GO" id="GO:0005868">
    <property type="term" value="C:cytoplasmic dynein complex"/>
    <property type="evidence" value="ECO:0007669"/>
    <property type="project" value="TreeGrafter"/>
</dbReference>
<dbReference type="STRING" id="2903.R1DSF8"/>
<dbReference type="AlphaFoldDB" id="A0A0D3IK89"/>
<dbReference type="GO" id="GO:0007018">
    <property type="term" value="P:microtubule-based movement"/>
    <property type="evidence" value="ECO:0007669"/>
    <property type="project" value="TreeGrafter"/>
</dbReference>
<name>A0A0D3IK89_EMIH1</name>
<accession>A0A0D3IK89</accession>
<keyword evidence="2" id="KW-1185">Reference proteome</keyword>
<dbReference type="PaxDb" id="2903-EOD11674"/>
<dbReference type="HOGENOM" id="CLU_097204_4_1_1"/>
<organism evidence="1 2">
    <name type="scientific">Emiliania huxleyi (strain CCMP1516)</name>
    <dbReference type="NCBI Taxonomy" id="280463"/>
    <lineage>
        <taxon>Eukaryota</taxon>
        <taxon>Haptista</taxon>
        <taxon>Haptophyta</taxon>
        <taxon>Prymnesiophyceae</taxon>
        <taxon>Isochrysidales</taxon>
        <taxon>Noelaerhabdaceae</taxon>
        <taxon>Emiliania</taxon>
    </lineage>
</organism>
<dbReference type="Proteomes" id="UP000013827">
    <property type="component" value="Unassembled WGS sequence"/>
</dbReference>
<dbReference type="Pfam" id="PF03645">
    <property type="entry name" value="Tctex-1"/>
    <property type="match status" value="1"/>
</dbReference>
<evidence type="ECO:0000313" key="1">
    <source>
        <dbReference type="EnsemblProtists" id="EOD11674"/>
    </source>
</evidence>
<dbReference type="RefSeq" id="XP_005764103.1">
    <property type="nucleotide sequence ID" value="XM_005764046.1"/>
</dbReference>
<dbReference type="GO" id="GO:0045505">
    <property type="term" value="F:dynein intermediate chain binding"/>
    <property type="evidence" value="ECO:0007669"/>
    <property type="project" value="TreeGrafter"/>
</dbReference>
<evidence type="ECO:0000313" key="2">
    <source>
        <dbReference type="Proteomes" id="UP000013827"/>
    </source>
</evidence>
<dbReference type="PANTHER" id="PTHR21255:SF65">
    <property type="entry name" value="TCTEX1 DOMAIN-CONTAINING PROTEIN 2"/>
    <property type="match status" value="1"/>
</dbReference>
<dbReference type="InterPro" id="IPR038586">
    <property type="entry name" value="Tctex-1-like_sf"/>
</dbReference>
<dbReference type="InterPro" id="IPR005334">
    <property type="entry name" value="Tctex-1-like"/>
</dbReference>
<dbReference type="Gene3D" id="3.30.1140.40">
    <property type="entry name" value="Tctex-1"/>
    <property type="match status" value="1"/>
</dbReference>